<dbReference type="RefSeq" id="WP_196956892.1">
    <property type="nucleotide sequence ID" value="NZ_JADWYK010000017.1"/>
</dbReference>
<dbReference type="Proteomes" id="UP000601099">
    <property type="component" value="Unassembled WGS sequence"/>
</dbReference>
<protein>
    <recommendedName>
        <fullName evidence="4">WG repeat-containing protein</fullName>
    </recommendedName>
</protein>
<evidence type="ECO:0000313" key="2">
    <source>
        <dbReference type="EMBL" id="MBG8555873.1"/>
    </source>
</evidence>
<comment type="caution">
    <text evidence="2">The sequence shown here is derived from an EMBL/GenBank/DDBJ whole genome shotgun (WGS) entry which is preliminary data.</text>
</comment>
<feature type="chain" id="PRO_5047055852" description="WG repeat-containing protein" evidence="1">
    <location>
        <begin position="23"/>
        <end position="590"/>
    </location>
</feature>
<sequence>MPTYRLLFATALLAGLSAPALSQRLDIEKTHDVSGKARRGYLSDVRVNEAANRIDLEFCTKSTDKQVKTQTYHFDTKYNLLGVDENTIPVEKVKGYRGENYSKEGVTLALSDPSAGMGAIPMLGMVNALKNPAGTLLLQRKRIDYKWSWLGGGYRKKIKLLGTEKPKTESGAGYRHIAHVDDDVNGGVLVLAAENMKLSKMSQTKPGYHLLYFNSQLELVRDTYLEPDGLTAQTFVQMDAIGLDQDEEADDSQQPARDVAIMLTYPKGAGKEKDKHPATEYQYLRTSADGQVKEKIRVDTPVGAWLVSGFIPMTDGSVLAYGPANDSPDKHYADALPDAKDGMTPEEAFKAKNFLLGKIQKGAVAWITKTPLKEFEDKQQVPAGQKRTPDYTGKRFMVRQALEAGNGDILISGQNFKVHGGGLAGNKMLNTLAGGSPAGPAQPTRSYADLLLFQFSGQGQLRSQYGLRRAENNDAASANPTSQFLTPTANGQGIYWRVFEIDGWRTVDETQKGLFTITEKETIMYPSVTRIELAKATIGPQKTFGVTKEGKYYVNNHYQTLDIGDGRKQIVYFGENKSGKTMWFAQMPLE</sequence>
<feature type="signal peptide" evidence="1">
    <location>
        <begin position="1"/>
        <end position="22"/>
    </location>
</feature>
<organism evidence="2 3">
    <name type="scientific">Hymenobacter guriensis</name>
    <dbReference type="NCBI Taxonomy" id="2793065"/>
    <lineage>
        <taxon>Bacteria</taxon>
        <taxon>Pseudomonadati</taxon>
        <taxon>Bacteroidota</taxon>
        <taxon>Cytophagia</taxon>
        <taxon>Cytophagales</taxon>
        <taxon>Hymenobacteraceae</taxon>
        <taxon>Hymenobacter</taxon>
    </lineage>
</organism>
<evidence type="ECO:0008006" key="4">
    <source>
        <dbReference type="Google" id="ProtNLM"/>
    </source>
</evidence>
<evidence type="ECO:0000313" key="3">
    <source>
        <dbReference type="Proteomes" id="UP000601099"/>
    </source>
</evidence>
<name>A0ABS0L6W8_9BACT</name>
<accession>A0ABS0L6W8</accession>
<reference evidence="2 3" key="1">
    <citation type="submission" date="2020-11" db="EMBL/GenBank/DDBJ databases">
        <title>Hymenobacter sp.</title>
        <authorList>
            <person name="Kim M.K."/>
        </authorList>
    </citation>
    <scope>NUCLEOTIDE SEQUENCE [LARGE SCALE GENOMIC DNA]</scope>
    <source>
        <strain evidence="2 3">BT594</strain>
    </source>
</reference>
<gene>
    <name evidence="2" type="ORF">I5L79_20175</name>
</gene>
<evidence type="ECO:0000256" key="1">
    <source>
        <dbReference type="SAM" id="SignalP"/>
    </source>
</evidence>
<dbReference type="EMBL" id="JADWYK010000017">
    <property type="protein sequence ID" value="MBG8555873.1"/>
    <property type="molecule type" value="Genomic_DNA"/>
</dbReference>
<keyword evidence="1" id="KW-0732">Signal</keyword>
<keyword evidence="3" id="KW-1185">Reference proteome</keyword>
<proteinExistence type="predicted"/>